<organism evidence="2 3">
    <name type="scientific">Marchantia polymorpha subsp. ruderalis</name>
    <dbReference type="NCBI Taxonomy" id="1480154"/>
    <lineage>
        <taxon>Eukaryota</taxon>
        <taxon>Viridiplantae</taxon>
        <taxon>Streptophyta</taxon>
        <taxon>Embryophyta</taxon>
        <taxon>Marchantiophyta</taxon>
        <taxon>Marchantiopsida</taxon>
        <taxon>Marchantiidae</taxon>
        <taxon>Marchantiales</taxon>
        <taxon>Marchantiaceae</taxon>
        <taxon>Marchantia</taxon>
    </lineage>
</organism>
<evidence type="ECO:0000313" key="2">
    <source>
        <dbReference type="EMBL" id="OAE35457.1"/>
    </source>
</evidence>
<comment type="caution">
    <text evidence="2">The sequence shown here is derived from an EMBL/GenBank/DDBJ whole genome shotgun (WGS) entry which is preliminary data.</text>
</comment>
<proteinExistence type="predicted"/>
<reference evidence="2" key="1">
    <citation type="submission" date="2016-03" db="EMBL/GenBank/DDBJ databases">
        <title>Mechanisms controlling the formation of the plant cell surface in tip-growing cells are functionally conserved among land plants.</title>
        <authorList>
            <person name="Honkanen S."/>
            <person name="Jones V.A."/>
            <person name="Morieri G."/>
            <person name="Champion C."/>
            <person name="Hetherington A.J."/>
            <person name="Kelly S."/>
            <person name="Saint-Marcoux D."/>
            <person name="Proust H."/>
            <person name="Prescott H."/>
            <person name="Dolan L."/>
        </authorList>
    </citation>
    <scope>NUCLEOTIDE SEQUENCE [LARGE SCALE GENOMIC DNA]</scope>
    <source>
        <tissue evidence="2">Whole gametophyte</tissue>
    </source>
</reference>
<evidence type="ECO:0000313" key="3">
    <source>
        <dbReference type="Proteomes" id="UP000077202"/>
    </source>
</evidence>
<feature type="region of interest" description="Disordered" evidence="1">
    <location>
        <begin position="81"/>
        <end position="105"/>
    </location>
</feature>
<accession>A0A176WQR9</accession>
<keyword evidence="3" id="KW-1185">Reference proteome</keyword>
<feature type="compositionally biased region" description="Basic and acidic residues" evidence="1">
    <location>
        <begin position="95"/>
        <end position="105"/>
    </location>
</feature>
<dbReference type="Proteomes" id="UP000077202">
    <property type="component" value="Unassembled WGS sequence"/>
</dbReference>
<dbReference type="EMBL" id="LVLJ01000172">
    <property type="protein sequence ID" value="OAE35457.1"/>
    <property type="molecule type" value="Genomic_DNA"/>
</dbReference>
<sequence>MAVVAMEVDPDTLLFTQDSIAVRFKKPYEKEKIDDAVISILNGAESSYRRGDAKPGAQDETFKDRLLATAELPVIRRPESFADDGQNRTNWPVTHEPDENNHESERKKAVTLVIISSALTIAALALASDESRRSIVNSLSSAMKVTFLDIIPALGRWTVRKFWQTLPRVPPPFVA</sequence>
<evidence type="ECO:0000256" key="1">
    <source>
        <dbReference type="SAM" id="MobiDB-lite"/>
    </source>
</evidence>
<name>A0A176WQR9_MARPO</name>
<dbReference type="AlphaFoldDB" id="A0A176WQR9"/>
<protein>
    <submittedName>
        <fullName evidence="2">Uncharacterized protein</fullName>
    </submittedName>
</protein>
<gene>
    <name evidence="2" type="ORF">AXG93_2587s1730</name>
</gene>